<dbReference type="PANTHER" id="PTHR43422">
    <property type="entry name" value="THIAMINE THIAZOLE SYNTHASE"/>
    <property type="match status" value="1"/>
</dbReference>
<evidence type="ECO:0000313" key="1">
    <source>
        <dbReference type="EMBL" id="NJP94795.1"/>
    </source>
</evidence>
<name>A0ABX1BAI8_9ACTN</name>
<organism evidence="1 2">
    <name type="scientific">Nonomuraea composti</name>
    <dbReference type="NCBI Taxonomy" id="2720023"/>
    <lineage>
        <taxon>Bacteria</taxon>
        <taxon>Bacillati</taxon>
        <taxon>Actinomycetota</taxon>
        <taxon>Actinomycetes</taxon>
        <taxon>Streptosporangiales</taxon>
        <taxon>Streptosporangiaceae</taxon>
        <taxon>Nonomuraea</taxon>
    </lineage>
</organism>
<sequence length="456" mass="49121">MQIFNALSAARPIERTRIVAGKAVVMGGSVAGLLAARVLADHAETVVIIERDDLGETRIPRPGVPQGSQSHALLVGGLRQLERWFPGITAQARQEGAVLLPGREVRTYVDNVPQAATAPYDLLSGTRPFLENVIRRRTFDLPNVKVMPGRVTGLGLGGGRVQGVRWVSGGEEAVEDADFVVDAMGRASKLGDWLEEAGWQKPSLHRVPINVNYATGLFARSPDAPIFGALARRSSAFAAARTAGGAVSPVEGGAWLVMLGGYDDDRPNRTLDGFLLRCREDLPPAFARAVAGEPLKPIATYRQADARRRDYAGLTRLPGGLVSVGDAVASFNPIYGQGITSATLHASSLSAYLWRTPDARMPAHEFFDLQQVIVDAAWQLSTAADLARQQSGAVLPVRRRLARWIGEQIVDASLADETISRRFADVTNMTAHPATLMTPATVARSIWANRHRPAAR</sequence>
<protein>
    <submittedName>
        <fullName evidence="1">FAD-dependent oxidoreductase</fullName>
    </submittedName>
</protein>
<dbReference type="InterPro" id="IPR036188">
    <property type="entry name" value="FAD/NAD-bd_sf"/>
</dbReference>
<gene>
    <name evidence="1" type="ORF">HCN51_36080</name>
</gene>
<dbReference type="EMBL" id="JAATEP010000032">
    <property type="protein sequence ID" value="NJP94795.1"/>
    <property type="molecule type" value="Genomic_DNA"/>
</dbReference>
<proteinExistence type="predicted"/>
<comment type="caution">
    <text evidence="1">The sequence shown here is derived from an EMBL/GenBank/DDBJ whole genome shotgun (WGS) entry which is preliminary data.</text>
</comment>
<dbReference type="Gene3D" id="3.50.50.60">
    <property type="entry name" value="FAD/NAD(P)-binding domain"/>
    <property type="match status" value="1"/>
</dbReference>
<reference evidence="1 2" key="1">
    <citation type="submission" date="2020-03" db="EMBL/GenBank/DDBJ databases">
        <title>WGS of actinomycetes isolated from Thailand.</title>
        <authorList>
            <person name="Thawai C."/>
        </authorList>
    </citation>
    <scope>NUCLEOTIDE SEQUENCE [LARGE SCALE GENOMIC DNA]</scope>
    <source>
        <strain evidence="1 2">FMUSA5-5</strain>
    </source>
</reference>
<keyword evidence="2" id="KW-1185">Reference proteome</keyword>
<dbReference type="SUPFAM" id="SSF51905">
    <property type="entry name" value="FAD/NAD(P)-binding domain"/>
    <property type="match status" value="1"/>
</dbReference>
<dbReference type="Proteomes" id="UP000696294">
    <property type="component" value="Unassembled WGS sequence"/>
</dbReference>
<dbReference type="PANTHER" id="PTHR43422:SF3">
    <property type="entry name" value="THIAMINE THIAZOLE SYNTHASE"/>
    <property type="match status" value="1"/>
</dbReference>
<evidence type="ECO:0000313" key="2">
    <source>
        <dbReference type="Proteomes" id="UP000696294"/>
    </source>
</evidence>
<dbReference type="RefSeq" id="WP_168015937.1">
    <property type="nucleotide sequence ID" value="NZ_JAATEP010000032.1"/>
</dbReference>
<accession>A0ABX1BAI8</accession>